<evidence type="ECO:0008006" key="4">
    <source>
        <dbReference type="Google" id="ProtNLM"/>
    </source>
</evidence>
<dbReference type="KEGG" id="mbas:ALGA_0675"/>
<protein>
    <recommendedName>
        <fullName evidence="4">YD repeat-containing protein</fullName>
    </recommendedName>
</protein>
<dbReference type="EMBL" id="AP018042">
    <property type="protein sequence ID" value="BAX79064.1"/>
    <property type="molecule type" value="Genomic_DNA"/>
</dbReference>
<dbReference type="Gene3D" id="2.180.10.10">
    <property type="entry name" value="RHS repeat-associated core"/>
    <property type="match status" value="1"/>
</dbReference>
<evidence type="ECO:0000313" key="3">
    <source>
        <dbReference type="Proteomes" id="UP000218267"/>
    </source>
</evidence>
<sequence>MKMKIIFSLFVLGFIFSCSSTKNTNKENSKMFNTILEASYGSKQSGALVREIALNQESSRKEFYDEQGVLVEYWSYEVDATLYEKTKLITNKDGEVIKSTTYDKDGNLEKYTTSEFDNNGKIIESRTFNSKDELISTQKNKYDINGNQISMSNTISESNITFKTTNEYNSRNQKSKEIEFEPDGRIKNTRTFTYDRKGNEIESELIRPNGEYTKFISEYDRANNITIQKWYDKEGKQIHQTSFEYVYDENNNWITKKRYSDGKLGFVWERQIEYK</sequence>
<feature type="signal peptide" evidence="1">
    <location>
        <begin position="1"/>
        <end position="22"/>
    </location>
</feature>
<evidence type="ECO:0000313" key="2">
    <source>
        <dbReference type="EMBL" id="BAX79064.1"/>
    </source>
</evidence>
<name>A0A1Y1CFH5_9BACT</name>
<feature type="chain" id="PRO_5013367613" description="YD repeat-containing protein" evidence="1">
    <location>
        <begin position="23"/>
        <end position="275"/>
    </location>
</feature>
<keyword evidence="3" id="KW-1185">Reference proteome</keyword>
<keyword evidence="1" id="KW-0732">Signal</keyword>
<dbReference type="Proteomes" id="UP000218267">
    <property type="component" value="Chromosome"/>
</dbReference>
<reference evidence="3" key="2">
    <citation type="journal article" date="2020" name="Antonie Van Leeuwenhoek">
        <title>Labilibaculum antarcticum sp. nov., a novel facultative anaerobic, psychrotorelant bacterium isolated from marine sediment of Antarctica.</title>
        <authorList>
            <person name="Watanabe M."/>
            <person name="Kojima H."/>
            <person name="Fukui M."/>
        </authorList>
    </citation>
    <scope>NUCLEOTIDE SEQUENCE [LARGE SCALE GENOMIC DNA]</scope>
    <source>
        <strain evidence="3">SPP2</strain>
    </source>
</reference>
<organism evidence="2 3">
    <name type="scientific">Labilibaculum antarcticum</name>
    <dbReference type="NCBI Taxonomy" id="1717717"/>
    <lineage>
        <taxon>Bacteria</taxon>
        <taxon>Pseudomonadati</taxon>
        <taxon>Bacteroidota</taxon>
        <taxon>Bacteroidia</taxon>
        <taxon>Marinilabiliales</taxon>
        <taxon>Marinifilaceae</taxon>
        <taxon>Labilibaculum</taxon>
    </lineage>
</organism>
<dbReference type="AlphaFoldDB" id="A0A1Y1CFH5"/>
<dbReference type="PROSITE" id="PS51257">
    <property type="entry name" value="PROKAR_LIPOPROTEIN"/>
    <property type="match status" value="1"/>
</dbReference>
<evidence type="ECO:0000256" key="1">
    <source>
        <dbReference type="SAM" id="SignalP"/>
    </source>
</evidence>
<gene>
    <name evidence="2" type="ORF">ALGA_0675</name>
</gene>
<reference evidence="2 3" key="1">
    <citation type="journal article" date="2018" name="Mar. Genomics">
        <title>Complete genome sequence of Marinifilaceae bacterium strain SPP2, isolated from the Antarctic marine sediment.</title>
        <authorList>
            <person name="Watanabe M."/>
            <person name="Kojima H."/>
            <person name="Fukui M."/>
        </authorList>
    </citation>
    <scope>NUCLEOTIDE SEQUENCE [LARGE SCALE GENOMIC DNA]</scope>
    <source>
        <strain evidence="2 3">SPP2</strain>
    </source>
</reference>
<proteinExistence type="predicted"/>
<accession>A0A1Y1CFH5</accession>